<evidence type="ECO:0000313" key="4">
    <source>
        <dbReference type="Proteomes" id="UP001281731"/>
    </source>
</evidence>
<evidence type="ECO:0000256" key="2">
    <source>
        <dbReference type="SAM" id="Phobius"/>
    </source>
</evidence>
<dbReference type="Pfam" id="PF11361">
    <property type="entry name" value="DUF3159"/>
    <property type="match status" value="1"/>
</dbReference>
<organism evidence="3 4">
    <name type="scientific">Actinotignum urinale</name>
    <dbReference type="NCBI Taxonomy" id="190146"/>
    <lineage>
        <taxon>Bacteria</taxon>
        <taxon>Bacillati</taxon>
        <taxon>Actinomycetota</taxon>
        <taxon>Actinomycetes</taxon>
        <taxon>Actinomycetales</taxon>
        <taxon>Actinomycetaceae</taxon>
        <taxon>Actinotignum</taxon>
    </lineage>
</organism>
<evidence type="ECO:0000256" key="1">
    <source>
        <dbReference type="SAM" id="MobiDB-lite"/>
    </source>
</evidence>
<dbReference type="InterPro" id="IPR016566">
    <property type="entry name" value="UCP010219"/>
</dbReference>
<feature type="transmembrane region" description="Helical" evidence="2">
    <location>
        <begin position="232"/>
        <end position="257"/>
    </location>
</feature>
<dbReference type="EMBL" id="JAWNGC010000008">
    <property type="protein sequence ID" value="MDY5155398.1"/>
    <property type="molecule type" value="Genomic_DNA"/>
</dbReference>
<gene>
    <name evidence="3" type="ORF">R6G80_06655</name>
</gene>
<proteinExistence type="predicted"/>
<protein>
    <submittedName>
        <fullName evidence="3">DUF3159 domain-containing protein</fullName>
    </submittedName>
</protein>
<keyword evidence="2" id="KW-0812">Transmembrane</keyword>
<feature type="transmembrane region" description="Helical" evidence="2">
    <location>
        <begin position="159"/>
        <end position="182"/>
    </location>
</feature>
<feature type="transmembrane region" description="Helical" evidence="2">
    <location>
        <begin position="125"/>
        <end position="144"/>
    </location>
</feature>
<name>A0AAW9HUJ3_9ACTO</name>
<sequence>MTHASDEHSPNTSAHAEFSDVPSSAQPVEPVEFEGFVEYVEPVESAEPEEPASRSSRLGATLGTDFDAWKALGGTRGLIESNVPALIFVVTYIATRDMKISVIAPLIFSVFAVVVRLIQRIDPVPALGGVGMVAVSAGFAYFSGRSEAYFLPGILTNSAYAIIVGMSLIAKYPALGFVMGMLRGDLSHWRTSSHPVALATRATYQKITWIWFAMFALRAIIQIPLYRGGYTASLSVIKIVCGPVLFCAVLWATWLLVRRLPPVKDYLRVQP</sequence>
<dbReference type="Proteomes" id="UP001281731">
    <property type="component" value="Unassembled WGS sequence"/>
</dbReference>
<dbReference type="AlphaFoldDB" id="A0AAW9HUJ3"/>
<feature type="transmembrane region" description="Helical" evidence="2">
    <location>
        <begin position="207"/>
        <end position="226"/>
    </location>
</feature>
<feature type="region of interest" description="Disordered" evidence="1">
    <location>
        <begin position="1"/>
        <end position="27"/>
    </location>
</feature>
<feature type="transmembrane region" description="Helical" evidence="2">
    <location>
        <begin position="100"/>
        <end position="118"/>
    </location>
</feature>
<accession>A0AAW9HUJ3</accession>
<comment type="caution">
    <text evidence="3">The sequence shown here is derived from an EMBL/GenBank/DDBJ whole genome shotgun (WGS) entry which is preliminary data.</text>
</comment>
<dbReference type="RefSeq" id="WP_022865569.1">
    <property type="nucleotide sequence ID" value="NZ_CAMYCL010000020.1"/>
</dbReference>
<reference evidence="3" key="1">
    <citation type="submission" date="2023-10" db="EMBL/GenBank/DDBJ databases">
        <title>Whole Genome based description of the genera Actinobaculum and Actinotignum reveals a complex phylogenetic relationship within the species included in the genus Actinotignum.</title>
        <authorList>
            <person name="Jensen C.S."/>
            <person name="Dargis R."/>
            <person name="Kemp M."/>
            <person name="Christensen J.J."/>
        </authorList>
    </citation>
    <scope>NUCLEOTIDE SEQUENCE</scope>
    <source>
        <strain evidence="3">SLA_B511</strain>
    </source>
</reference>
<keyword evidence="2" id="KW-0472">Membrane</keyword>
<keyword evidence="2" id="KW-1133">Transmembrane helix</keyword>
<evidence type="ECO:0000313" key="3">
    <source>
        <dbReference type="EMBL" id="MDY5155398.1"/>
    </source>
</evidence>